<dbReference type="RefSeq" id="WP_207543853.1">
    <property type="nucleotide sequence ID" value="NZ_FQZM01000010.1"/>
</dbReference>
<dbReference type="PANTHER" id="PTHR46594">
    <property type="entry name" value="P-TYPE CATION-TRANSPORTING ATPASE"/>
    <property type="match status" value="1"/>
</dbReference>
<evidence type="ECO:0000259" key="4">
    <source>
        <dbReference type="PROSITE" id="PS50846"/>
    </source>
</evidence>
<dbReference type="InterPro" id="IPR006121">
    <property type="entry name" value="HMA_dom"/>
</dbReference>
<dbReference type="PRINTS" id="PR00946">
    <property type="entry name" value="HGSCAVENGER"/>
</dbReference>
<evidence type="ECO:0000256" key="3">
    <source>
        <dbReference type="ARBA" id="ARBA00023008"/>
    </source>
</evidence>
<dbReference type="AlphaFoldDB" id="A0A1M6DH07"/>
<dbReference type="InterPro" id="IPR036163">
    <property type="entry name" value="HMA_dom_sf"/>
</dbReference>
<dbReference type="Pfam" id="PF00403">
    <property type="entry name" value="HMA"/>
    <property type="match status" value="1"/>
</dbReference>
<dbReference type="PROSITE" id="PS01047">
    <property type="entry name" value="HMA_1"/>
    <property type="match status" value="1"/>
</dbReference>
<reference evidence="6" key="1">
    <citation type="submission" date="2016-11" db="EMBL/GenBank/DDBJ databases">
        <authorList>
            <person name="Varghese N."/>
            <person name="Submissions S."/>
        </authorList>
    </citation>
    <scope>NUCLEOTIDE SEQUENCE [LARGE SCALE GENOMIC DNA]</scope>
    <source>
        <strain evidence="6">DSM 16057</strain>
    </source>
</reference>
<protein>
    <recommendedName>
        <fullName evidence="1">Copper chaperone CopZ</fullName>
    </recommendedName>
</protein>
<evidence type="ECO:0000313" key="5">
    <source>
        <dbReference type="EMBL" id="SHI72546.1"/>
    </source>
</evidence>
<dbReference type="CDD" id="cd00371">
    <property type="entry name" value="HMA"/>
    <property type="match status" value="1"/>
</dbReference>
<sequence>MTIQTTWLKIEGMSCNHCKAAVERALKQIDGVRNVLVDLDNKRATVTHNPKVTMEELARAVERAGYQVLT</sequence>
<dbReference type="FunFam" id="3.30.70.100:FF:000005">
    <property type="entry name" value="Copper-exporting P-type ATPase A"/>
    <property type="match status" value="1"/>
</dbReference>
<dbReference type="PROSITE" id="PS50846">
    <property type="entry name" value="HMA_2"/>
    <property type="match status" value="1"/>
</dbReference>
<keyword evidence="3" id="KW-0186">Copper</keyword>
<dbReference type="PANTHER" id="PTHR46594:SF4">
    <property type="entry name" value="P-TYPE CATION-TRANSPORTING ATPASE"/>
    <property type="match status" value="1"/>
</dbReference>
<dbReference type="Proteomes" id="UP000184529">
    <property type="component" value="Unassembled WGS sequence"/>
</dbReference>
<dbReference type="SUPFAM" id="SSF55008">
    <property type="entry name" value="HMA, heavy metal-associated domain"/>
    <property type="match status" value="1"/>
</dbReference>
<keyword evidence="2" id="KW-0479">Metal-binding</keyword>
<evidence type="ECO:0000256" key="1">
    <source>
        <dbReference type="ARBA" id="ARBA00015313"/>
    </source>
</evidence>
<dbReference type="InterPro" id="IPR001802">
    <property type="entry name" value="MerP/CopZ"/>
</dbReference>
<feature type="domain" description="HMA" evidence="4">
    <location>
        <begin position="4"/>
        <end position="69"/>
    </location>
</feature>
<dbReference type="InterPro" id="IPR017969">
    <property type="entry name" value="Heavy-metal-associated_CS"/>
</dbReference>
<name>A0A1M6DH07_9FIRM</name>
<dbReference type="GO" id="GO:0046872">
    <property type="term" value="F:metal ion binding"/>
    <property type="evidence" value="ECO:0007669"/>
    <property type="project" value="UniProtKB-KW"/>
</dbReference>
<evidence type="ECO:0000313" key="6">
    <source>
        <dbReference type="Proteomes" id="UP000184529"/>
    </source>
</evidence>
<evidence type="ECO:0000256" key="2">
    <source>
        <dbReference type="ARBA" id="ARBA00022723"/>
    </source>
</evidence>
<proteinExistence type="predicted"/>
<gene>
    <name evidence="5" type="ORF">SAMN02745219_00911</name>
</gene>
<dbReference type="Gene3D" id="3.30.70.100">
    <property type="match status" value="1"/>
</dbReference>
<keyword evidence="6" id="KW-1185">Reference proteome</keyword>
<organism evidence="5 6">
    <name type="scientific">Desulfofundulus thermosubterraneus DSM 16057</name>
    <dbReference type="NCBI Taxonomy" id="1121432"/>
    <lineage>
        <taxon>Bacteria</taxon>
        <taxon>Bacillati</taxon>
        <taxon>Bacillota</taxon>
        <taxon>Clostridia</taxon>
        <taxon>Eubacteriales</taxon>
        <taxon>Peptococcaceae</taxon>
        <taxon>Desulfofundulus</taxon>
    </lineage>
</organism>
<dbReference type="STRING" id="1121432.SAMN02745219_00911"/>
<dbReference type="EMBL" id="FQZM01000010">
    <property type="protein sequence ID" value="SHI72546.1"/>
    <property type="molecule type" value="Genomic_DNA"/>
</dbReference>
<accession>A0A1M6DH07</accession>